<dbReference type="PROSITE" id="PS50012">
    <property type="entry name" value="RCC1_3"/>
    <property type="match status" value="3"/>
</dbReference>
<gene>
    <name evidence="3" type="primary">gb04568</name>
    <name evidence="3" type="ORF">PR202_gb04568</name>
</gene>
<evidence type="ECO:0000256" key="2">
    <source>
        <dbReference type="PROSITE-ProRule" id="PRU00235"/>
    </source>
</evidence>
<feature type="repeat" description="RCC1" evidence="2">
    <location>
        <begin position="115"/>
        <end position="166"/>
    </location>
</feature>
<keyword evidence="4" id="KW-1185">Reference proteome</keyword>
<dbReference type="InterPro" id="IPR009091">
    <property type="entry name" value="RCC1/BLIP-II"/>
</dbReference>
<protein>
    <recommendedName>
        <fullName evidence="5">Ultraviolet-B receptor UVR8</fullName>
    </recommendedName>
</protein>
<sequence>MAAPAQEEGRGTEEEASVWAWSWGAGTDGQLGNGGFHDHHLPQPLLLPPRCRGRVSFVAGGGAHAIALTSKLVHLYSTLVASLVIGPAVQLMPIEPVIVYCNELELRQFIFADSGQLFMCGDGSFGQLGTGDNHSKNLPFEVPYFNSRHIEKLAFGMRHSLVLLKGQIFTIGVYRHQKCDIPESGNSVLQQSKPIATSTTHDEASSLSSLEKVPFIDGEHVVQIASGTEHSALVTYKGTVFTWGWGEHGQLGLGDTLDQVAPQRVNLDGEDNVLFSGWPSLHRTIFCKVQTYNTSVMRLVLDSGEGRIQ</sequence>
<keyword evidence="1" id="KW-0677">Repeat</keyword>
<dbReference type="SUPFAM" id="SSF50985">
    <property type="entry name" value="RCC1/BLIP-II"/>
    <property type="match status" value="1"/>
</dbReference>
<reference evidence="3" key="1">
    <citation type="journal article" date="2018" name="DNA Res.">
        <title>Multiple hybrid de novo genome assembly of finger millet, an orphan allotetraploid crop.</title>
        <authorList>
            <person name="Hatakeyama M."/>
            <person name="Aluri S."/>
            <person name="Balachadran M.T."/>
            <person name="Sivarajan S.R."/>
            <person name="Patrignani A."/>
            <person name="Gruter S."/>
            <person name="Poveda L."/>
            <person name="Shimizu-Inatsugi R."/>
            <person name="Baeten J."/>
            <person name="Francoijs K.J."/>
            <person name="Nataraja K.N."/>
            <person name="Reddy Y.A.N."/>
            <person name="Phadnis S."/>
            <person name="Ravikumar R.L."/>
            <person name="Schlapbach R."/>
            <person name="Sreeman S.M."/>
            <person name="Shimizu K.K."/>
        </authorList>
    </citation>
    <scope>NUCLEOTIDE SEQUENCE</scope>
</reference>
<dbReference type="Pfam" id="PF00415">
    <property type="entry name" value="RCC1"/>
    <property type="match status" value="3"/>
</dbReference>
<organism evidence="3 4">
    <name type="scientific">Eleusine coracana subsp. coracana</name>
    <dbReference type="NCBI Taxonomy" id="191504"/>
    <lineage>
        <taxon>Eukaryota</taxon>
        <taxon>Viridiplantae</taxon>
        <taxon>Streptophyta</taxon>
        <taxon>Embryophyta</taxon>
        <taxon>Tracheophyta</taxon>
        <taxon>Spermatophyta</taxon>
        <taxon>Magnoliopsida</taxon>
        <taxon>Liliopsida</taxon>
        <taxon>Poales</taxon>
        <taxon>Poaceae</taxon>
        <taxon>PACMAD clade</taxon>
        <taxon>Chloridoideae</taxon>
        <taxon>Cynodonteae</taxon>
        <taxon>Eleusininae</taxon>
        <taxon>Eleusine</taxon>
    </lineage>
</organism>
<dbReference type="PANTHER" id="PTHR22870">
    <property type="entry name" value="REGULATOR OF CHROMOSOME CONDENSATION"/>
    <property type="match status" value="1"/>
</dbReference>
<accession>A0AAV5E467</accession>
<feature type="repeat" description="RCC1" evidence="2">
    <location>
        <begin position="18"/>
        <end position="71"/>
    </location>
</feature>
<dbReference type="EMBL" id="BQKI01000073">
    <property type="protein sequence ID" value="GJN17497.1"/>
    <property type="molecule type" value="Genomic_DNA"/>
</dbReference>
<dbReference type="PROSITE" id="PS00626">
    <property type="entry name" value="RCC1_2"/>
    <property type="match status" value="1"/>
</dbReference>
<feature type="repeat" description="RCC1" evidence="2">
    <location>
        <begin position="238"/>
        <end position="289"/>
    </location>
</feature>
<dbReference type="AlphaFoldDB" id="A0AAV5E467"/>
<dbReference type="InterPro" id="IPR051210">
    <property type="entry name" value="Ub_ligase/GEF_domain"/>
</dbReference>
<name>A0AAV5E467_ELECO</name>
<dbReference type="PANTHER" id="PTHR22870:SF466">
    <property type="entry name" value="ANKYRIN REPEAT-CONTAINING PROTEIN"/>
    <property type="match status" value="1"/>
</dbReference>
<evidence type="ECO:0000313" key="3">
    <source>
        <dbReference type="EMBL" id="GJN17497.1"/>
    </source>
</evidence>
<comment type="caution">
    <text evidence="3">The sequence shown here is derived from an EMBL/GenBank/DDBJ whole genome shotgun (WGS) entry which is preliminary data.</text>
</comment>
<evidence type="ECO:0008006" key="5">
    <source>
        <dbReference type="Google" id="ProtNLM"/>
    </source>
</evidence>
<reference evidence="3" key="2">
    <citation type="submission" date="2021-12" db="EMBL/GenBank/DDBJ databases">
        <title>Resequencing data analysis of finger millet.</title>
        <authorList>
            <person name="Hatakeyama M."/>
            <person name="Aluri S."/>
            <person name="Balachadran M.T."/>
            <person name="Sivarajan S.R."/>
            <person name="Poveda L."/>
            <person name="Shimizu-Inatsugi R."/>
            <person name="Schlapbach R."/>
            <person name="Sreeman S.M."/>
            <person name="Shimizu K.K."/>
        </authorList>
    </citation>
    <scope>NUCLEOTIDE SEQUENCE</scope>
</reference>
<dbReference type="Proteomes" id="UP001054889">
    <property type="component" value="Unassembled WGS sequence"/>
</dbReference>
<dbReference type="PRINTS" id="PR00633">
    <property type="entry name" value="RCCNDNSATION"/>
</dbReference>
<evidence type="ECO:0000313" key="4">
    <source>
        <dbReference type="Proteomes" id="UP001054889"/>
    </source>
</evidence>
<proteinExistence type="predicted"/>
<dbReference type="Gene3D" id="2.130.10.30">
    <property type="entry name" value="Regulator of chromosome condensation 1/beta-lactamase-inhibitor protein II"/>
    <property type="match status" value="2"/>
</dbReference>
<dbReference type="InterPro" id="IPR000408">
    <property type="entry name" value="Reg_chr_condens"/>
</dbReference>
<evidence type="ECO:0000256" key="1">
    <source>
        <dbReference type="ARBA" id="ARBA00022737"/>
    </source>
</evidence>